<dbReference type="EMBL" id="CP046401">
    <property type="protein sequence ID" value="QGY43187.1"/>
    <property type="molecule type" value="Genomic_DNA"/>
</dbReference>
<keyword evidence="3" id="KW-0732">Signal</keyword>
<dbReference type="Proteomes" id="UP000428260">
    <property type="component" value="Chromosome"/>
</dbReference>
<accession>A0A6I6JSS3</accession>
<evidence type="ECO:0000313" key="5">
    <source>
        <dbReference type="Proteomes" id="UP000428260"/>
    </source>
</evidence>
<dbReference type="KEGG" id="mcos:GM418_05790"/>
<reference evidence="4 5" key="1">
    <citation type="submission" date="2019-11" db="EMBL/GenBank/DDBJ databases">
        <authorList>
            <person name="Zheng R.K."/>
            <person name="Sun C.M."/>
        </authorList>
    </citation>
    <scope>NUCLEOTIDE SEQUENCE [LARGE SCALE GENOMIC DNA]</scope>
    <source>
        <strain evidence="4 5">WC007</strain>
    </source>
</reference>
<keyword evidence="2" id="KW-1133">Transmembrane helix</keyword>
<feature type="chain" id="PRO_5026033777" description="tRNA (Guanine-N1)-methyltransferase" evidence="3">
    <location>
        <begin position="21"/>
        <end position="196"/>
    </location>
</feature>
<keyword evidence="2" id="KW-0472">Membrane</keyword>
<name>A0A6I6JSS3_9BACT</name>
<proteinExistence type="predicted"/>
<evidence type="ECO:0000256" key="1">
    <source>
        <dbReference type="SAM" id="Coils"/>
    </source>
</evidence>
<evidence type="ECO:0000313" key="4">
    <source>
        <dbReference type="EMBL" id="QGY43187.1"/>
    </source>
</evidence>
<organism evidence="4 5">
    <name type="scientific">Maribellus comscasis</name>
    <dbReference type="NCBI Taxonomy" id="2681766"/>
    <lineage>
        <taxon>Bacteria</taxon>
        <taxon>Pseudomonadati</taxon>
        <taxon>Bacteroidota</taxon>
        <taxon>Bacteroidia</taxon>
        <taxon>Marinilabiliales</taxon>
        <taxon>Prolixibacteraceae</taxon>
        <taxon>Maribellus</taxon>
    </lineage>
</organism>
<keyword evidence="2" id="KW-0812">Transmembrane</keyword>
<dbReference type="RefSeq" id="WP_158864069.1">
    <property type="nucleotide sequence ID" value="NZ_CP046401.1"/>
</dbReference>
<evidence type="ECO:0000256" key="2">
    <source>
        <dbReference type="SAM" id="Phobius"/>
    </source>
</evidence>
<feature type="transmembrane region" description="Helical" evidence="2">
    <location>
        <begin position="124"/>
        <end position="147"/>
    </location>
</feature>
<keyword evidence="1" id="KW-0175">Coiled coil</keyword>
<keyword evidence="5" id="KW-1185">Reference proteome</keyword>
<sequence>MKKFTVLSILLFLLAITSFAKDINAWKQENKLEQQYSVFKENLNFWNGNYFLNETQLNEFYRALTDSISVLENRMAEQGNTVAGLRNDLSSTNQQLDDTKAELETSIKNQNAISVFGINVEKGIYTLIMSVIILGLLVFLGVLFLLYKRSNKVTVRTKKDYEELKKEFEVHKKSALERYTKINMELHHTRMELSKR</sequence>
<feature type="coiled-coil region" evidence="1">
    <location>
        <begin position="82"/>
        <end position="113"/>
    </location>
</feature>
<feature type="signal peptide" evidence="3">
    <location>
        <begin position="1"/>
        <end position="20"/>
    </location>
</feature>
<gene>
    <name evidence="4" type="ORF">GM418_05790</name>
</gene>
<protein>
    <recommendedName>
        <fullName evidence="6">tRNA (Guanine-N1)-methyltransferase</fullName>
    </recommendedName>
</protein>
<evidence type="ECO:0008006" key="6">
    <source>
        <dbReference type="Google" id="ProtNLM"/>
    </source>
</evidence>
<dbReference type="AlphaFoldDB" id="A0A6I6JSS3"/>
<evidence type="ECO:0000256" key="3">
    <source>
        <dbReference type="SAM" id="SignalP"/>
    </source>
</evidence>